<protein>
    <recommendedName>
        <fullName evidence="4">RecT-like ssDNA binding protein</fullName>
    </recommendedName>
</protein>
<organism evidence="2 3">
    <name type="scientific">Mycolicibacterium conceptionense</name>
    <dbReference type="NCBI Taxonomy" id="451644"/>
    <lineage>
        <taxon>Bacteria</taxon>
        <taxon>Bacillati</taxon>
        <taxon>Actinomycetota</taxon>
        <taxon>Actinomycetes</taxon>
        <taxon>Mycobacteriales</taxon>
        <taxon>Mycobacteriaceae</taxon>
        <taxon>Mycolicibacterium</taxon>
    </lineage>
</organism>
<feature type="region of interest" description="Disordered" evidence="1">
    <location>
        <begin position="149"/>
        <end position="171"/>
    </location>
</feature>
<dbReference type="Proteomes" id="UP000037594">
    <property type="component" value="Unassembled WGS sequence"/>
</dbReference>
<dbReference type="OrthoDB" id="3191611at2"/>
<dbReference type="EMBL" id="LFOD01000021">
    <property type="protein sequence ID" value="KMV16376.1"/>
    <property type="molecule type" value="Genomic_DNA"/>
</dbReference>
<dbReference type="RefSeq" id="WP_047040491.1">
    <property type="nucleotide sequence ID" value="NZ_LFOD01000021.1"/>
</dbReference>
<dbReference type="PATRIC" id="fig|451644.5.peg.4269"/>
<evidence type="ECO:0000256" key="1">
    <source>
        <dbReference type="SAM" id="MobiDB-lite"/>
    </source>
</evidence>
<reference evidence="2 3" key="1">
    <citation type="submission" date="2015-06" db="EMBL/GenBank/DDBJ databases">
        <title>Genome sequence of Mycobacterium conceptionense strain MLE.</title>
        <authorList>
            <person name="Greninger A.L."/>
            <person name="Cunningham G."/>
            <person name="Chiu C.Y."/>
            <person name="Miller S."/>
        </authorList>
    </citation>
    <scope>NUCLEOTIDE SEQUENCE [LARGE SCALE GENOMIC DNA]</scope>
    <source>
        <strain evidence="2 3">MLE</strain>
    </source>
</reference>
<sequence>MTTQLDTVQESDITLLPPKQRASSTAIAMLQEHNQLMEMAYGLAYKMVRTQFVPTRFQGEDKAEDATAAMLYGMELGLNPIQSLQRVIPIHGMPSLEARTMVALLQAKGYKVKTRAQSDEAVTVWGRDLDGEEYETTWTIERAIKAGYVPTPAGPDSEQRPNVKEDWTGERKQGRNGTYYVVHGNMKYITDPQAMLKAKAQAEVCREIAPEVLLGIGYSREDLESENWGEDTGPRTVQSTRGEPLTVNEVIGYDAAEAKSSGLGDKIQPATEPQRASEPEPDPSVDDSVIVEPAAEEKPKARRTRAKSKTEPTTSPQQDAMAAAAESAVNEVNAMTPDEAAAAYEATRPATKTADSADKDEPAPDPTPAAPPSKTGMRKAVENRLFGLFNGVPALVGDGKKVTDEERYAIYRQVLDRPEITSTDDMDNVEVAKVSDVLYKWGEDGTLADEINEIRNAIAIAQAAAGGE</sequence>
<accession>A0A0J8U4M7</accession>
<name>A0A0J8U4M7_9MYCO</name>
<comment type="caution">
    <text evidence="2">The sequence shown here is derived from an EMBL/GenBank/DDBJ whole genome shotgun (WGS) entry which is preliminary data.</text>
</comment>
<proteinExistence type="predicted"/>
<feature type="compositionally biased region" description="Basic and acidic residues" evidence="1">
    <location>
        <begin position="157"/>
        <end position="171"/>
    </location>
</feature>
<feature type="compositionally biased region" description="Low complexity" evidence="1">
    <location>
        <begin position="320"/>
        <end position="329"/>
    </location>
</feature>
<dbReference type="AlphaFoldDB" id="A0A0J8U4M7"/>
<feature type="region of interest" description="Disordered" evidence="1">
    <location>
        <begin position="224"/>
        <end position="329"/>
    </location>
</feature>
<evidence type="ECO:0000313" key="2">
    <source>
        <dbReference type="EMBL" id="KMV16376.1"/>
    </source>
</evidence>
<feature type="region of interest" description="Disordered" evidence="1">
    <location>
        <begin position="345"/>
        <end position="376"/>
    </location>
</feature>
<evidence type="ECO:0000313" key="3">
    <source>
        <dbReference type="Proteomes" id="UP000037594"/>
    </source>
</evidence>
<gene>
    <name evidence="2" type="ORF">ACT17_20650</name>
</gene>
<evidence type="ECO:0008006" key="4">
    <source>
        <dbReference type="Google" id="ProtNLM"/>
    </source>
</evidence>